<gene>
    <name evidence="2" type="ORF">D2962_11525</name>
</gene>
<evidence type="ECO:0000313" key="3">
    <source>
        <dbReference type="Proteomes" id="UP000280960"/>
    </source>
</evidence>
<sequence>MKKSQYDGGYYYYSEQGSREQDYKGDTGKNADFGIKDIIAMIIAAFELVLPPLFMIFGMVLGIYFVLKLVSGF</sequence>
<evidence type="ECO:0000313" key="2">
    <source>
        <dbReference type="EMBL" id="AYO31146.1"/>
    </source>
</evidence>
<keyword evidence="1" id="KW-0812">Transmembrane</keyword>
<dbReference type="RefSeq" id="WP_122015048.1">
    <property type="nucleotide sequence ID" value="NZ_CP033169.1"/>
</dbReference>
<dbReference type="AlphaFoldDB" id="A0A3G2R6V1"/>
<keyword evidence="1" id="KW-0472">Membrane</keyword>
<name>A0A3G2R6V1_9FIRM</name>
<feature type="transmembrane region" description="Helical" evidence="1">
    <location>
        <begin position="38"/>
        <end position="67"/>
    </location>
</feature>
<keyword evidence="1" id="KW-1133">Transmembrane helix</keyword>
<evidence type="ECO:0000256" key="1">
    <source>
        <dbReference type="SAM" id="Phobius"/>
    </source>
</evidence>
<dbReference type="Proteomes" id="UP000280960">
    <property type="component" value="Chromosome"/>
</dbReference>
<dbReference type="KEGG" id="bacg:D2962_11525"/>
<keyword evidence="3" id="KW-1185">Reference proteome</keyword>
<dbReference type="EMBL" id="CP033169">
    <property type="protein sequence ID" value="AYO31146.1"/>
    <property type="molecule type" value="Genomic_DNA"/>
</dbReference>
<reference evidence="2 3" key="1">
    <citation type="submission" date="2018-10" db="EMBL/GenBank/DDBJ databases">
        <authorList>
            <person name="Zhang X."/>
        </authorList>
    </citation>
    <scope>NUCLEOTIDE SEQUENCE [LARGE SCALE GENOMIC DNA]</scope>
    <source>
        <strain evidence="2 3">SK-G1</strain>
    </source>
</reference>
<accession>A0A3G2R6V1</accession>
<proteinExistence type="predicted"/>
<protein>
    <submittedName>
        <fullName evidence="2">Uncharacterized protein</fullName>
    </submittedName>
</protein>
<organism evidence="2 3">
    <name type="scientific">Biomaibacter acetigenes</name>
    <dbReference type="NCBI Taxonomy" id="2316383"/>
    <lineage>
        <taxon>Bacteria</taxon>
        <taxon>Bacillati</taxon>
        <taxon>Bacillota</taxon>
        <taxon>Clostridia</taxon>
        <taxon>Thermosediminibacterales</taxon>
        <taxon>Tepidanaerobacteraceae</taxon>
        <taxon>Biomaibacter</taxon>
    </lineage>
</organism>